<evidence type="ECO:0000256" key="2">
    <source>
        <dbReference type="ARBA" id="ARBA00022649"/>
    </source>
</evidence>
<evidence type="ECO:0000313" key="10">
    <source>
        <dbReference type="Proteomes" id="UP001304671"/>
    </source>
</evidence>
<evidence type="ECO:0000256" key="1">
    <source>
        <dbReference type="ARBA" id="ARBA00001946"/>
    </source>
</evidence>
<dbReference type="Gene3D" id="3.40.50.1010">
    <property type="entry name" value="5'-nuclease"/>
    <property type="match status" value="1"/>
</dbReference>
<organism evidence="9 10">
    <name type="scientific">Arcicella aquatica</name>
    <dbReference type="NCBI Taxonomy" id="217141"/>
    <lineage>
        <taxon>Bacteria</taxon>
        <taxon>Pseudomonadati</taxon>
        <taxon>Bacteroidota</taxon>
        <taxon>Cytophagia</taxon>
        <taxon>Cytophagales</taxon>
        <taxon>Flectobacillaceae</taxon>
        <taxon>Arcicella</taxon>
    </lineage>
</organism>
<protein>
    <submittedName>
        <fullName evidence="9">Type II toxin-antitoxin system VapC family toxin</fullName>
    </submittedName>
</protein>
<dbReference type="RefSeq" id="WP_323253694.1">
    <property type="nucleotide sequence ID" value="NZ_JAYFUL010000070.1"/>
</dbReference>
<dbReference type="InterPro" id="IPR029060">
    <property type="entry name" value="PIN-like_dom_sf"/>
</dbReference>
<reference evidence="9 10" key="1">
    <citation type="submission" date="2023-12" db="EMBL/GenBank/DDBJ databases">
        <title>Novel species of the genus Arcicella isolated from rivers.</title>
        <authorList>
            <person name="Lu H."/>
        </authorList>
    </citation>
    <scope>NUCLEOTIDE SEQUENCE [LARGE SCALE GENOMIC DNA]</scope>
    <source>
        <strain evidence="9 10">LMG 21963</strain>
    </source>
</reference>
<dbReference type="InterPro" id="IPR002716">
    <property type="entry name" value="PIN_dom"/>
</dbReference>
<dbReference type="SUPFAM" id="SSF88723">
    <property type="entry name" value="PIN domain-like"/>
    <property type="match status" value="1"/>
</dbReference>
<evidence type="ECO:0000259" key="8">
    <source>
        <dbReference type="Pfam" id="PF01850"/>
    </source>
</evidence>
<keyword evidence="3" id="KW-0540">Nuclease</keyword>
<feature type="domain" description="PIN" evidence="8">
    <location>
        <begin position="4"/>
        <end position="121"/>
    </location>
</feature>
<evidence type="ECO:0000256" key="4">
    <source>
        <dbReference type="ARBA" id="ARBA00022723"/>
    </source>
</evidence>
<dbReference type="Pfam" id="PF01850">
    <property type="entry name" value="PIN"/>
    <property type="match status" value="1"/>
</dbReference>
<dbReference type="PANTHER" id="PTHR33653:SF1">
    <property type="entry name" value="RIBONUCLEASE VAPC2"/>
    <property type="match status" value="1"/>
</dbReference>
<name>A0ABU5QUR4_9BACT</name>
<keyword evidence="4" id="KW-0479">Metal-binding</keyword>
<keyword evidence="10" id="KW-1185">Reference proteome</keyword>
<evidence type="ECO:0000313" key="9">
    <source>
        <dbReference type="EMBL" id="MEA5260831.1"/>
    </source>
</evidence>
<proteinExistence type="inferred from homology"/>
<comment type="cofactor">
    <cofactor evidence="1">
        <name>Mg(2+)</name>
        <dbReference type="ChEBI" id="CHEBI:18420"/>
    </cofactor>
</comment>
<dbReference type="Proteomes" id="UP001304671">
    <property type="component" value="Unassembled WGS sequence"/>
</dbReference>
<comment type="caution">
    <text evidence="9">The sequence shown here is derived from an EMBL/GenBank/DDBJ whole genome shotgun (WGS) entry which is preliminary data.</text>
</comment>
<keyword evidence="6" id="KW-0460">Magnesium</keyword>
<dbReference type="EMBL" id="JAYFUL010000070">
    <property type="protein sequence ID" value="MEA5260831.1"/>
    <property type="molecule type" value="Genomic_DNA"/>
</dbReference>
<dbReference type="CDD" id="cd09881">
    <property type="entry name" value="PIN_VapC4-5_FitB-like"/>
    <property type="match status" value="1"/>
</dbReference>
<evidence type="ECO:0000256" key="3">
    <source>
        <dbReference type="ARBA" id="ARBA00022722"/>
    </source>
</evidence>
<dbReference type="PANTHER" id="PTHR33653">
    <property type="entry name" value="RIBONUCLEASE VAPC2"/>
    <property type="match status" value="1"/>
</dbReference>
<comment type="similarity">
    <text evidence="7">Belongs to the PINc/VapC protein family.</text>
</comment>
<evidence type="ECO:0000256" key="5">
    <source>
        <dbReference type="ARBA" id="ARBA00022801"/>
    </source>
</evidence>
<gene>
    <name evidence="9" type="ORF">VB264_23730</name>
</gene>
<evidence type="ECO:0000256" key="6">
    <source>
        <dbReference type="ARBA" id="ARBA00022842"/>
    </source>
</evidence>
<dbReference type="InterPro" id="IPR050556">
    <property type="entry name" value="Type_II_TA_system_RNase"/>
</dbReference>
<accession>A0ABU5QUR4</accession>
<keyword evidence="2" id="KW-1277">Toxin-antitoxin system</keyword>
<sequence length="138" mass="16111">MRLIIVDTGVLSRRLSNKEEYIKAFDYIGNERIVITSITKIELFNWVRAYRSHLGEKKYKIIFASIDKFPTIHIDRKTSTLAVELSQRYFTKIGDLLIASVAIQYEIEIFTNNTKDFKNIKGVKLYTPPNYEEIAKTL</sequence>
<evidence type="ECO:0000256" key="7">
    <source>
        <dbReference type="ARBA" id="ARBA00038093"/>
    </source>
</evidence>
<keyword evidence="5" id="KW-0378">Hydrolase</keyword>